<dbReference type="PROSITE" id="PS00018">
    <property type="entry name" value="EF_HAND_1"/>
    <property type="match status" value="2"/>
</dbReference>
<evidence type="ECO:0000259" key="2">
    <source>
        <dbReference type="PROSITE" id="PS50222"/>
    </source>
</evidence>
<dbReference type="InterPro" id="IPR018247">
    <property type="entry name" value="EF_Hand_1_Ca_BS"/>
</dbReference>
<keyword evidence="4" id="KW-1185">Reference proteome</keyword>
<accession>A0A9W7DQU0</accession>
<dbReference type="InterPro" id="IPR011992">
    <property type="entry name" value="EF-hand-dom_pair"/>
</dbReference>
<dbReference type="SUPFAM" id="SSF47473">
    <property type="entry name" value="EF-hand"/>
    <property type="match status" value="1"/>
</dbReference>
<dbReference type="Gene3D" id="1.10.238.10">
    <property type="entry name" value="EF-hand"/>
    <property type="match status" value="1"/>
</dbReference>
<dbReference type="Proteomes" id="UP001165082">
    <property type="component" value="Unassembled WGS sequence"/>
</dbReference>
<feature type="domain" description="EF-hand" evidence="2">
    <location>
        <begin position="1"/>
        <end position="30"/>
    </location>
</feature>
<comment type="caution">
    <text evidence="3">The sequence shown here is derived from an EMBL/GenBank/DDBJ whole genome shotgun (WGS) entry which is preliminary data.</text>
</comment>
<proteinExistence type="predicted"/>
<gene>
    <name evidence="3" type="ORF">TrRE_jg1199</name>
</gene>
<evidence type="ECO:0000313" key="3">
    <source>
        <dbReference type="EMBL" id="GMH51287.1"/>
    </source>
</evidence>
<dbReference type="AlphaFoldDB" id="A0A9W7DQU0"/>
<organism evidence="3 4">
    <name type="scientific">Triparma retinervis</name>
    <dbReference type="NCBI Taxonomy" id="2557542"/>
    <lineage>
        <taxon>Eukaryota</taxon>
        <taxon>Sar</taxon>
        <taxon>Stramenopiles</taxon>
        <taxon>Ochrophyta</taxon>
        <taxon>Bolidophyceae</taxon>
        <taxon>Parmales</taxon>
        <taxon>Triparmaceae</taxon>
        <taxon>Triparma</taxon>
    </lineage>
</organism>
<dbReference type="OrthoDB" id="26525at2759"/>
<sequence>MEDFEKFDLDGDGKIEKSEFVLRKLMLMGILDNDDVNRVEQEFEVMDADGSGEIDMDDLRTWMEQDEREKEKEDV</sequence>
<keyword evidence="1" id="KW-0106">Calcium</keyword>
<dbReference type="InterPro" id="IPR002048">
    <property type="entry name" value="EF_hand_dom"/>
</dbReference>
<protein>
    <recommendedName>
        <fullName evidence="2">EF-hand domain-containing protein</fullName>
    </recommendedName>
</protein>
<dbReference type="Pfam" id="PF13499">
    <property type="entry name" value="EF-hand_7"/>
    <property type="match status" value="1"/>
</dbReference>
<dbReference type="GO" id="GO:0005509">
    <property type="term" value="F:calcium ion binding"/>
    <property type="evidence" value="ECO:0007669"/>
    <property type="project" value="InterPro"/>
</dbReference>
<dbReference type="EMBL" id="BRXZ01004560">
    <property type="protein sequence ID" value="GMH51287.1"/>
    <property type="molecule type" value="Genomic_DNA"/>
</dbReference>
<evidence type="ECO:0000313" key="4">
    <source>
        <dbReference type="Proteomes" id="UP001165082"/>
    </source>
</evidence>
<dbReference type="SMART" id="SM00054">
    <property type="entry name" value="EFh"/>
    <property type="match status" value="2"/>
</dbReference>
<name>A0A9W7DQU0_9STRA</name>
<evidence type="ECO:0000256" key="1">
    <source>
        <dbReference type="ARBA" id="ARBA00022837"/>
    </source>
</evidence>
<dbReference type="PROSITE" id="PS50222">
    <property type="entry name" value="EF_HAND_2"/>
    <property type="match status" value="2"/>
</dbReference>
<feature type="domain" description="EF-hand" evidence="2">
    <location>
        <begin position="34"/>
        <end position="69"/>
    </location>
</feature>
<reference evidence="3" key="1">
    <citation type="submission" date="2022-07" db="EMBL/GenBank/DDBJ databases">
        <title>Genome analysis of Parmales, a sister group of diatoms, reveals the evolutionary specialization of diatoms from phago-mixotrophs to photoautotrophs.</title>
        <authorList>
            <person name="Ban H."/>
            <person name="Sato S."/>
            <person name="Yoshikawa S."/>
            <person name="Kazumasa Y."/>
            <person name="Nakamura Y."/>
            <person name="Ichinomiya M."/>
            <person name="Saitoh K."/>
            <person name="Sato N."/>
            <person name="Blanc-Mathieu R."/>
            <person name="Endo H."/>
            <person name="Kuwata A."/>
            <person name="Ogata H."/>
        </authorList>
    </citation>
    <scope>NUCLEOTIDE SEQUENCE</scope>
</reference>